<dbReference type="Gene3D" id="3.30.565.10">
    <property type="entry name" value="Histidine kinase-like ATPase, C-terminal domain"/>
    <property type="match status" value="1"/>
</dbReference>
<dbReference type="Pfam" id="PF13185">
    <property type="entry name" value="GAF_2"/>
    <property type="match status" value="1"/>
</dbReference>
<dbReference type="InterPro" id="IPR011712">
    <property type="entry name" value="Sig_transdc_His_kin_sub3_dim/P"/>
</dbReference>
<evidence type="ECO:0000259" key="4">
    <source>
        <dbReference type="SMART" id="SM00065"/>
    </source>
</evidence>
<keyword evidence="2" id="KW-0418">Kinase</keyword>
<keyword evidence="6" id="KW-1185">Reference proteome</keyword>
<evidence type="ECO:0000313" key="6">
    <source>
        <dbReference type="Proteomes" id="UP001220022"/>
    </source>
</evidence>
<dbReference type="Gene3D" id="3.30.450.40">
    <property type="match status" value="3"/>
</dbReference>
<dbReference type="InterPro" id="IPR003018">
    <property type="entry name" value="GAF"/>
</dbReference>
<sequence>MADHAGDLGELAELSDRLPQLLDAVVSVGTGLDLHETLRRIVATGAELVGARYAALGVVDPDGGALRDVITHGIDQNVADRLGTLPDGYQGLLDALLHDPRSRSFLDVPIRVDDDVFGNLYLTEKPAGAEFSDVDLHTAQILAAQAGVAIGNARLYEATRQRDRWIDGVNAVTTALVTGIDADEALQVVAEQARRLADSAAGVVLLPTEEGGMEIVAAATDEPIPLVGTVIAPTSPIVSQLLAGEPVFVADSATDERMTADAARFFGPSMMLPLSSGGKVIGTLALPRMRGATPFSDTERRLAEQFAHQAAVALVLADAQRDRERLAVYEDRDRIARDLHDLVVQRLFATGMLLESAQRRSEVPEVRERIGDAADELDATIQEVRTAIFALQQAPADAPVGLRTRVLRELGQASVPLGFAPAVRFIGAVDALVGEVPAKNLIAALRETLSNAFRHACASRIDVQVDATVTLPSGERGVRLTVIDDGVGIPDGGRRSGLRNLARRAEALGGSSCYGEGPDGVGARVVWESPL</sequence>
<protein>
    <submittedName>
        <fullName evidence="5">GAF domain-containing protein</fullName>
    </submittedName>
</protein>
<dbReference type="RefSeq" id="WP_275817530.1">
    <property type="nucleotide sequence ID" value="NZ_BAAANM010000006.1"/>
</dbReference>
<dbReference type="SUPFAM" id="SSF55874">
    <property type="entry name" value="ATPase domain of HSP90 chaperone/DNA topoisomerase II/histidine kinase"/>
    <property type="match status" value="1"/>
</dbReference>
<comment type="caution">
    <text evidence="5">The sequence shown here is derived from an EMBL/GenBank/DDBJ whole genome shotgun (WGS) entry which is preliminary data.</text>
</comment>
<dbReference type="Pfam" id="PF02518">
    <property type="entry name" value="HATPase_c"/>
    <property type="match status" value="1"/>
</dbReference>
<keyword evidence="3" id="KW-0902">Two-component regulatory system</keyword>
<dbReference type="Pfam" id="PF01590">
    <property type="entry name" value="GAF"/>
    <property type="match status" value="1"/>
</dbReference>
<accession>A0ABT5Z3R7</accession>
<dbReference type="Pfam" id="PF07730">
    <property type="entry name" value="HisKA_3"/>
    <property type="match status" value="1"/>
</dbReference>
<dbReference type="SMART" id="SM00065">
    <property type="entry name" value="GAF"/>
    <property type="match status" value="2"/>
</dbReference>
<dbReference type="PANTHER" id="PTHR24421:SF56">
    <property type="entry name" value="OXYGEN SENSOR HISTIDINE KINASE RESPONSE REGULATOR DOST"/>
    <property type="match status" value="1"/>
</dbReference>
<feature type="domain" description="GAF" evidence="4">
    <location>
        <begin position="33"/>
        <end position="160"/>
    </location>
</feature>
<name>A0ABT5Z3R7_9ACTN</name>
<dbReference type="SUPFAM" id="SSF55781">
    <property type="entry name" value="GAF domain-like"/>
    <property type="match status" value="2"/>
</dbReference>
<gene>
    <name evidence="5" type="ORF">P2L57_22935</name>
</gene>
<feature type="domain" description="GAF" evidence="4">
    <location>
        <begin position="181"/>
        <end position="324"/>
    </location>
</feature>
<reference evidence="5 6" key="1">
    <citation type="submission" date="2023-03" db="EMBL/GenBank/DDBJ databases">
        <title>Draft genome sequence of type strain Streptomyces ferralitis JCM 14344.</title>
        <authorList>
            <person name="Klaysubun C."/>
            <person name="Duangmal K."/>
        </authorList>
    </citation>
    <scope>NUCLEOTIDE SEQUENCE [LARGE SCALE GENOMIC DNA]</scope>
    <source>
        <strain evidence="5 6">JCM 14344</strain>
    </source>
</reference>
<dbReference type="PANTHER" id="PTHR24421">
    <property type="entry name" value="NITRATE/NITRITE SENSOR PROTEIN NARX-RELATED"/>
    <property type="match status" value="1"/>
</dbReference>
<evidence type="ECO:0000256" key="2">
    <source>
        <dbReference type="ARBA" id="ARBA00022777"/>
    </source>
</evidence>
<evidence type="ECO:0000313" key="5">
    <source>
        <dbReference type="EMBL" id="MDF2258470.1"/>
    </source>
</evidence>
<proteinExistence type="predicted"/>
<evidence type="ECO:0000256" key="1">
    <source>
        <dbReference type="ARBA" id="ARBA00022679"/>
    </source>
</evidence>
<dbReference type="InterPro" id="IPR036890">
    <property type="entry name" value="HATPase_C_sf"/>
</dbReference>
<evidence type="ECO:0000256" key="3">
    <source>
        <dbReference type="ARBA" id="ARBA00023012"/>
    </source>
</evidence>
<organism evidence="5 6">
    <name type="scientific">Streptantibioticus ferralitis</name>
    <dbReference type="NCBI Taxonomy" id="236510"/>
    <lineage>
        <taxon>Bacteria</taxon>
        <taxon>Bacillati</taxon>
        <taxon>Actinomycetota</taxon>
        <taxon>Actinomycetes</taxon>
        <taxon>Kitasatosporales</taxon>
        <taxon>Streptomycetaceae</taxon>
        <taxon>Streptantibioticus</taxon>
    </lineage>
</organism>
<dbReference type="Gene3D" id="1.20.5.1930">
    <property type="match status" value="1"/>
</dbReference>
<keyword evidence="1" id="KW-0808">Transferase</keyword>
<dbReference type="InterPro" id="IPR050482">
    <property type="entry name" value="Sensor_HK_TwoCompSys"/>
</dbReference>
<dbReference type="InterPro" id="IPR003594">
    <property type="entry name" value="HATPase_dom"/>
</dbReference>
<dbReference type="InterPro" id="IPR029016">
    <property type="entry name" value="GAF-like_dom_sf"/>
</dbReference>
<dbReference type="EMBL" id="JARHTQ010000016">
    <property type="protein sequence ID" value="MDF2258470.1"/>
    <property type="molecule type" value="Genomic_DNA"/>
</dbReference>
<dbReference type="Proteomes" id="UP001220022">
    <property type="component" value="Unassembled WGS sequence"/>
</dbReference>